<evidence type="ECO:0000313" key="4">
    <source>
        <dbReference type="EMBL" id="MDZ8117919.1"/>
    </source>
</evidence>
<protein>
    <submittedName>
        <fullName evidence="4">Autotransporter outer membrane beta-barrel domain-containing protein</fullName>
    </submittedName>
</protein>
<accession>A0ABU5MUM1</accession>
<gene>
    <name evidence="4" type="ORF">P9H32_04705</name>
</gene>
<reference evidence="4 5" key="1">
    <citation type="journal article" date="2024" name="Appl. Environ. Microbiol.">
        <title>Pontiella agarivorans sp. nov., a novel marine anaerobic bacterium capable of degrading macroalgal polysaccharides and fixing nitrogen.</title>
        <authorList>
            <person name="Liu N."/>
            <person name="Kivenson V."/>
            <person name="Peng X."/>
            <person name="Cui Z."/>
            <person name="Lankiewicz T.S."/>
            <person name="Gosselin K.M."/>
            <person name="English C.J."/>
            <person name="Blair E.M."/>
            <person name="O'Malley M.A."/>
            <person name="Valentine D.L."/>
        </authorList>
    </citation>
    <scope>NUCLEOTIDE SEQUENCE [LARGE SCALE GENOMIC DNA]</scope>
    <source>
        <strain evidence="4 5">NLcol2</strain>
    </source>
</reference>
<dbReference type="RefSeq" id="WP_322607719.1">
    <property type="nucleotide sequence ID" value="NZ_JARVCO010000006.1"/>
</dbReference>
<sequence>MNRTALFLVAVATPILSVQAQITNNPGGVDPFVLNGLSFSGSTGEVAAAVSGISSFESSNSSFTGGTGGVQSGSSSQDASGAAGISISDVTLSELEAAVIEGGQGGTAEVTVGSATVNATADGGSGIYFSPASAAQKLSLDGGSVSGGAAGTVIGEPANKLFASGGNAINMASGGTLELQNVELTGGQGGNANSTGGFITARGGRGVSVYGSYTLDPIADGVSITGGQGGDVTNLSEDQGVQAMGGDAIFISSGSSQAFSFTGGALTGGAGGYASFNSDEVSDPLSEVNYFGEAYGGAESYSGARGGNAFRYFNDEYVQYGVSVDIDAGSFIGGAGGVSTNSGTGDSVADGGHGIFTDFADVNISGGTFQGGAAGTSNGEEAEAGYGVYVRDGSLTISGGTFSGNGLWFESHYYDSTANISTGTFGDVSFISTYDEFYTTDHTTTENISGGSFGNVFFGGSSIHDGNITGGSFAGIEVGGQAQNVVDIDGASVGTLKGSGSNAVSVVNVTGSTVDALEIEGASDNTFTLTGAGLDSILVREGDLNTININDNGSALNNVSMFGGKATLNFNTDHMINSIAVSNGVLDVVGSDLSIASGNTYRLMTEGAVLNAEALTVDSGELDVGFGSLNVTSNLTVKSGSALSTSIETDGAGVKGGMINAGSAMFEDGVAWTVVNADTNMTADHLSDGILLASATESNITHSLEYTDFTMENNPEWLLGINGVTNYNDGSSYVLKATYGQLALDKIFEDYPDMAGAMTELAPIVAADPELAAYVGSAWSSQEAAAADMTEGFARTPEMASALMGLQGIFADQIKGRTRGNLRYKQFGSKTTYAPSGPRGPQDWYDNTVQWTKDVLPSWDARKAAREASDNMPAMEYEGEPSDVSKAYNSSTTGKSSDYAEFKKELRAGTPGDLEPIEVPETWQVWGGAYGSAVNQESTSGHEGYQATVAGGMVGVDKRFEKMLAGLAAGYARTMLDGRGGNDGDADTLYASAYWAHNSESLYIDASVTYGFNDVSTEGVDSIGYEADYNAHTLGIGVGIGYGISFMKDKWLLTPEASYLGSLYSRESYTEKSSLASPFPNKDYDSYDEWSHLTSIGATLSMIGVIESFDTELEFQPEFRAHWLHEFNADMDDDSYVMVGGTGDPIAVALQAREEDLVRLGTGIRFSEWENDTTEFSLDLDGAFGADYHNVMVSGKILHRF</sequence>
<evidence type="ECO:0000259" key="3">
    <source>
        <dbReference type="PROSITE" id="PS51208"/>
    </source>
</evidence>
<dbReference type="SMART" id="SM00869">
    <property type="entry name" value="Autotransporter"/>
    <property type="match status" value="1"/>
</dbReference>
<keyword evidence="5" id="KW-1185">Reference proteome</keyword>
<organism evidence="4 5">
    <name type="scientific">Pontiella agarivorans</name>
    <dbReference type="NCBI Taxonomy" id="3038953"/>
    <lineage>
        <taxon>Bacteria</taxon>
        <taxon>Pseudomonadati</taxon>
        <taxon>Kiritimatiellota</taxon>
        <taxon>Kiritimatiellia</taxon>
        <taxon>Kiritimatiellales</taxon>
        <taxon>Pontiellaceae</taxon>
        <taxon>Pontiella</taxon>
    </lineage>
</organism>
<dbReference type="SUPFAM" id="SSF103515">
    <property type="entry name" value="Autotransporter"/>
    <property type="match status" value="1"/>
</dbReference>
<dbReference type="NCBIfam" id="TIGR01414">
    <property type="entry name" value="autotrans_barl"/>
    <property type="match status" value="1"/>
</dbReference>
<comment type="caution">
    <text evidence="4">The sequence shown here is derived from an EMBL/GenBank/DDBJ whole genome shotgun (WGS) entry which is preliminary data.</text>
</comment>
<dbReference type="InterPro" id="IPR036709">
    <property type="entry name" value="Autotransporte_beta_dom_sf"/>
</dbReference>
<dbReference type="Pfam" id="PF03797">
    <property type="entry name" value="Autotransporter"/>
    <property type="match status" value="1"/>
</dbReference>
<keyword evidence="2" id="KW-0732">Signal</keyword>
<dbReference type="EMBL" id="JARVCO010000006">
    <property type="protein sequence ID" value="MDZ8117919.1"/>
    <property type="molecule type" value="Genomic_DNA"/>
</dbReference>
<feature type="compositionally biased region" description="Polar residues" evidence="1">
    <location>
        <begin position="887"/>
        <end position="896"/>
    </location>
</feature>
<dbReference type="InterPro" id="IPR005546">
    <property type="entry name" value="Autotransporte_beta"/>
</dbReference>
<name>A0ABU5MUM1_9BACT</name>
<feature type="signal peptide" evidence="2">
    <location>
        <begin position="1"/>
        <end position="20"/>
    </location>
</feature>
<dbReference type="Gene3D" id="2.40.128.130">
    <property type="entry name" value="Autotransporter beta-domain"/>
    <property type="match status" value="1"/>
</dbReference>
<feature type="chain" id="PRO_5046905509" evidence="2">
    <location>
        <begin position="21"/>
        <end position="1201"/>
    </location>
</feature>
<evidence type="ECO:0000256" key="1">
    <source>
        <dbReference type="SAM" id="MobiDB-lite"/>
    </source>
</evidence>
<feature type="region of interest" description="Disordered" evidence="1">
    <location>
        <begin position="874"/>
        <end position="896"/>
    </location>
</feature>
<dbReference type="PROSITE" id="PS51208">
    <property type="entry name" value="AUTOTRANSPORTER"/>
    <property type="match status" value="1"/>
</dbReference>
<feature type="domain" description="Autotransporter" evidence="3">
    <location>
        <begin position="918"/>
        <end position="1201"/>
    </location>
</feature>
<dbReference type="InterPro" id="IPR006315">
    <property type="entry name" value="OM_autotransptr_brl_dom"/>
</dbReference>
<evidence type="ECO:0000313" key="5">
    <source>
        <dbReference type="Proteomes" id="UP001290861"/>
    </source>
</evidence>
<evidence type="ECO:0000256" key="2">
    <source>
        <dbReference type="SAM" id="SignalP"/>
    </source>
</evidence>
<dbReference type="Proteomes" id="UP001290861">
    <property type="component" value="Unassembled WGS sequence"/>
</dbReference>
<proteinExistence type="predicted"/>